<dbReference type="Pfam" id="PF12906">
    <property type="entry name" value="RINGv"/>
    <property type="match status" value="1"/>
</dbReference>
<evidence type="ECO:0000256" key="4">
    <source>
        <dbReference type="ARBA" id="ARBA00022771"/>
    </source>
</evidence>
<evidence type="ECO:0000256" key="8">
    <source>
        <dbReference type="SAM" id="MobiDB-lite"/>
    </source>
</evidence>
<evidence type="ECO:0000256" key="7">
    <source>
        <dbReference type="ARBA" id="ARBA00023136"/>
    </source>
</evidence>
<dbReference type="GO" id="GO:0016020">
    <property type="term" value="C:membrane"/>
    <property type="evidence" value="ECO:0007669"/>
    <property type="project" value="UniProtKB-SubCell"/>
</dbReference>
<feature type="domain" description="RING-CH-type" evidence="10">
    <location>
        <begin position="43"/>
        <end position="133"/>
    </location>
</feature>
<feature type="region of interest" description="Disordered" evidence="8">
    <location>
        <begin position="322"/>
        <end position="363"/>
    </location>
</feature>
<name>A0AAN6GHB5_9BASI</name>
<keyword evidence="4" id="KW-0863">Zinc-finger</keyword>
<protein>
    <recommendedName>
        <fullName evidence="10">RING-CH-type domain-containing protein</fullName>
    </recommendedName>
</protein>
<evidence type="ECO:0000256" key="5">
    <source>
        <dbReference type="ARBA" id="ARBA00022833"/>
    </source>
</evidence>
<dbReference type="PANTHER" id="PTHR46283">
    <property type="entry name" value="E3 UBIQUITIN-PROTEIN LIGASE MARCH5"/>
    <property type="match status" value="1"/>
</dbReference>
<feature type="region of interest" description="Disordered" evidence="8">
    <location>
        <begin position="62"/>
        <end position="81"/>
    </location>
</feature>
<feature type="transmembrane region" description="Helical" evidence="9">
    <location>
        <begin position="227"/>
        <end position="250"/>
    </location>
</feature>
<keyword evidence="7 9" id="KW-0472">Membrane</keyword>
<dbReference type="AlphaFoldDB" id="A0AAN6GHB5"/>
<dbReference type="SMART" id="SM00744">
    <property type="entry name" value="RINGv"/>
    <property type="match status" value="1"/>
</dbReference>
<keyword evidence="12" id="KW-1185">Reference proteome</keyword>
<feature type="compositionally biased region" description="Basic and acidic residues" evidence="8">
    <location>
        <begin position="322"/>
        <end position="334"/>
    </location>
</feature>
<keyword evidence="3" id="KW-0479">Metal-binding</keyword>
<evidence type="ECO:0000256" key="3">
    <source>
        <dbReference type="ARBA" id="ARBA00022723"/>
    </source>
</evidence>
<organism evidence="11 12">
    <name type="scientific">Tilletia horrida</name>
    <dbReference type="NCBI Taxonomy" id="155126"/>
    <lineage>
        <taxon>Eukaryota</taxon>
        <taxon>Fungi</taxon>
        <taxon>Dikarya</taxon>
        <taxon>Basidiomycota</taxon>
        <taxon>Ustilaginomycotina</taxon>
        <taxon>Exobasidiomycetes</taxon>
        <taxon>Tilletiales</taxon>
        <taxon>Tilletiaceae</taxon>
        <taxon>Tilletia</taxon>
    </lineage>
</organism>
<sequence>MADHDQLVRDLLPSPTTEAPAASSSPSPPAPPSRPQRRRPVTTEDLQHRTCWICADSEDDDDETAASASAGAGGRGASGENNGRAVRKRFVHPCKCTLVAHQSCLLHWIAQSRQNRPGEPVKCPQCQERYIIIEDRPWLLQVLDWADRQVGKAVSINVWILLSTTTLLGATAYGCVAVRLVLGKEAAARTLRAPWPLQYYVQMPLIPFALVASKLHFLRLFDPLTPWLIAFLPSFAQLSLPVLGFQYLGLGAQRRLATNRRSSAAFHNAALGSGATGGLHPPTRMWPPNPGPTAMLIPFVRFAYLFLRLQISKRVLHPLLDPRRANRDRRRNEGRTNGAGGAGAGAGTRQAQTQPVAPPPPTRTQRVVVLGAEGVEARLLDADPPPGTAAVVETDREATAEDEELFNAGGNEDGDDDDSLAGDVEGFAATTPGRNARGGTIHQQTVYITRQSAGRLVLNALTLPFAAAGMGSLLASLARLTGKGSWIRRFLGLNFDAAFEDAGLGSSGWRSPLGVMQDLFSRPPTSTSSTSTAGGQATPLSHIFHPPAGAPPVNSSSTSQAFQHAASLPPSNMSGEGGSQSGTWLANFALGGRGGATIYDDLVDAPWFRNAIGGLIVIALQDAFRITYRYLKLKQRGRMSVRDLPFEDHLVDSLDLRPGR</sequence>
<accession>A0AAN6GHB5</accession>
<dbReference type="InterPro" id="IPR013083">
    <property type="entry name" value="Znf_RING/FYVE/PHD"/>
</dbReference>
<evidence type="ECO:0000256" key="2">
    <source>
        <dbReference type="ARBA" id="ARBA00022692"/>
    </source>
</evidence>
<gene>
    <name evidence="11" type="ORF">OC842_000248</name>
</gene>
<keyword evidence="2 9" id="KW-0812">Transmembrane</keyword>
<dbReference type="Proteomes" id="UP001176521">
    <property type="component" value="Unassembled WGS sequence"/>
</dbReference>
<comment type="caution">
    <text evidence="11">The sequence shown here is derived from an EMBL/GenBank/DDBJ whole genome shotgun (WGS) entry which is preliminary data.</text>
</comment>
<dbReference type="EMBL" id="JAPDMQ010000006">
    <property type="protein sequence ID" value="KAK0540937.1"/>
    <property type="molecule type" value="Genomic_DNA"/>
</dbReference>
<evidence type="ECO:0000256" key="9">
    <source>
        <dbReference type="SAM" id="Phobius"/>
    </source>
</evidence>
<keyword evidence="6 9" id="KW-1133">Transmembrane helix</keyword>
<feature type="region of interest" description="Disordered" evidence="8">
    <location>
        <begin position="1"/>
        <end position="45"/>
    </location>
</feature>
<evidence type="ECO:0000259" key="10">
    <source>
        <dbReference type="PROSITE" id="PS51292"/>
    </source>
</evidence>
<evidence type="ECO:0000256" key="1">
    <source>
        <dbReference type="ARBA" id="ARBA00004141"/>
    </source>
</evidence>
<evidence type="ECO:0000313" key="11">
    <source>
        <dbReference type="EMBL" id="KAK0540937.1"/>
    </source>
</evidence>
<dbReference type="Gene3D" id="3.30.40.10">
    <property type="entry name" value="Zinc/RING finger domain, C3HC4 (zinc finger)"/>
    <property type="match status" value="1"/>
</dbReference>
<reference evidence="11" key="1">
    <citation type="journal article" date="2023" name="PhytoFront">
        <title>Draft Genome Resources of Seven Strains of Tilletia horrida, Causal Agent of Kernel Smut of Rice.</title>
        <authorList>
            <person name="Khanal S."/>
            <person name="Antony Babu S."/>
            <person name="Zhou X.G."/>
        </authorList>
    </citation>
    <scope>NUCLEOTIDE SEQUENCE</scope>
    <source>
        <strain evidence="11">TX3</strain>
    </source>
</reference>
<feature type="transmembrane region" description="Helical" evidence="9">
    <location>
        <begin position="456"/>
        <end position="478"/>
    </location>
</feature>
<feature type="region of interest" description="Disordered" evidence="8">
    <location>
        <begin position="521"/>
        <end position="579"/>
    </location>
</feature>
<proteinExistence type="predicted"/>
<dbReference type="GO" id="GO:0008270">
    <property type="term" value="F:zinc ion binding"/>
    <property type="evidence" value="ECO:0007669"/>
    <property type="project" value="UniProtKB-KW"/>
</dbReference>
<evidence type="ECO:0000313" key="12">
    <source>
        <dbReference type="Proteomes" id="UP001176521"/>
    </source>
</evidence>
<feature type="compositionally biased region" description="Polar residues" evidence="8">
    <location>
        <begin position="553"/>
        <end position="562"/>
    </location>
</feature>
<feature type="compositionally biased region" description="Gly residues" evidence="8">
    <location>
        <begin position="337"/>
        <end position="346"/>
    </location>
</feature>
<keyword evidence="5" id="KW-0862">Zinc</keyword>
<feature type="transmembrane region" description="Helical" evidence="9">
    <location>
        <begin position="158"/>
        <end position="182"/>
    </location>
</feature>
<feature type="compositionally biased region" description="Low complexity" evidence="8">
    <location>
        <begin position="13"/>
        <end position="25"/>
    </location>
</feature>
<dbReference type="InterPro" id="IPR011016">
    <property type="entry name" value="Znf_RING-CH"/>
</dbReference>
<dbReference type="PROSITE" id="PS51292">
    <property type="entry name" value="ZF_RING_CH"/>
    <property type="match status" value="1"/>
</dbReference>
<evidence type="ECO:0000256" key="6">
    <source>
        <dbReference type="ARBA" id="ARBA00022989"/>
    </source>
</evidence>
<comment type="subcellular location">
    <subcellularLocation>
        <location evidence="1">Membrane</location>
        <topology evidence="1">Multi-pass membrane protein</topology>
    </subcellularLocation>
</comment>